<feature type="domain" description="Alanine dehydrogenase/pyridine nucleotide transhydrogenase NAD(H)-binding" evidence="1">
    <location>
        <begin position="1"/>
        <end position="127"/>
    </location>
</feature>
<organism evidence="2">
    <name type="scientific">Notodromas monacha</name>
    <dbReference type="NCBI Taxonomy" id="399045"/>
    <lineage>
        <taxon>Eukaryota</taxon>
        <taxon>Metazoa</taxon>
        <taxon>Ecdysozoa</taxon>
        <taxon>Arthropoda</taxon>
        <taxon>Crustacea</taxon>
        <taxon>Oligostraca</taxon>
        <taxon>Ostracoda</taxon>
        <taxon>Podocopa</taxon>
        <taxon>Podocopida</taxon>
        <taxon>Cypridocopina</taxon>
        <taxon>Cypridoidea</taxon>
        <taxon>Cyprididae</taxon>
        <taxon>Notodromas</taxon>
    </lineage>
</organism>
<dbReference type="GO" id="GO:0005886">
    <property type="term" value="C:plasma membrane"/>
    <property type="evidence" value="ECO:0007669"/>
    <property type="project" value="TreeGrafter"/>
</dbReference>
<name>A0A7R9C2J9_9CRUS</name>
<dbReference type="GO" id="GO:0000286">
    <property type="term" value="F:alanine dehydrogenase activity"/>
    <property type="evidence" value="ECO:0007669"/>
    <property type="project" value="TreeGrafter"/>
</dbReference>
<accession>A0A7R9C2J9</accession>
<dbReference type="PROSITE" id="PS00837">
    <property type="entry name" value="ALADH_PNT_2"/>
    <property type="match status" value="1"/>
</dbReference>
<proteinExistence type="predicted"/>
<protein>
    <recommendedName>
        <fullName evidence="1">Alanine dehydrogenase/pyridine nucleotide transhydrogenase NAD(H)-binding domain-containing protein</fullName>
    </recommendedName>
</protein>
<dbReference type="EMBL" id="CAJPEX010035641">
    <property type="protein sequence ID" value="CAG0926151.1"/>
    <property type="molecule type" value="Genomic_DNA"/>
</dbReference>
<evidence type="ECO:0000259" key="1">
    <source>
        <dbReference type="SMART" id="SM01002"/>
    </source>
</evidence>
<dbReference type="Proteomes" id="UP000678499">
    <property type="component" value="Unassembled WGS sequence"/>
</dbReference>
<dbReference type="InterPro" id="IPR008143">
    <property type="entry name" value="Ala_DH/PNT_CS2"/>
</dbReference>
<dbReference type="OrthoDB" id="8300119at2759"/>
<dbReference type="AlphaFoldDB" id="A0A7R9C2J9"/>
<evidence type="ECO:0000313" key="2">
    <source>
        <dbReference type="EMBL" id="CAD7285999.1"/>
    </source>
</evidence>
<dbReference type="SUPFAM" id="SSF51735">
    <property type="entry name" value="NAD(P)-binding Rossmann-fold domains"/>
    <property type="match status" value="1"/>
</dbReference>
<evidence type="ECO:0000313" key="3">
    <source>
        <dbReference type="Proteomes" id="UP000678499"/>
    </source>
</evidence>
<feature type="non-terminal residue" evidence="2">
    <location>
        <position position="127"/>
    </location>
</feature>
<dbReference type="InterPro" id="IPR007698">
    <property type="entry name" value="AlaDH/PNT_NAD(H)-bd"/>
</dbReference>
<gene>
    <name evidence="2" type="ORF">NMOB1V02_LOCUS13601</name>
</gene>
<dbReference type="PANTHER" id="PTHR42795:SF1">
    <property type="entry name" value="ALANINE DEHYDROGENASE"/>
    <property type="match status" value="1"/>
</dbReference>
<dbReference type="SMART" id="SM01002">
    <property type="entry name" value="AlaDh_PNT_C"/>
    <property type="match status" value="1"/>
</dbReference>
<dbReference type="PANTHER" id="PTHR42795">
    <property type="entry name" value="ALANINE DEHYDROGENASE"/>
    <property type="match status" value="1"/>
</dbReference>
<dbReference type="Pfam" id="PF01262">
    <property type="entry name" value="AlaDh_PNT_C"/>
    <property type="match status" value="1"/>
</dbReference>
<dbReference type="GO" id="GO:0006524">
    <property type="term" value="P:alanine catabolic process"/>
    <property type="evidence" value="ECO:0007669"/>
    <property type="project" value="TreeGrafter"/>
</dbReference>
<reference evidence="2" key="1">
    <citation type="submission" date="2020-11" db="EMBL/GenBank/DDBJ databases">
        <authorList>
            <person name="Tran Van P."/>
        </authorList>
    </citation>
    <scope>NUCLEOTIDE SEQUENCE</scope>
</reference>
<keyword evidence="3" id="KW-1185">Reference proteome</keyword>
<dbReference type="EMBL" id="OA917678">
    <property type="protein sequence ID" value="CAD7285999.1"/>
    <property type="molecule type" value="Genomic_DNA"/>
</dbReference>
<dbReference type="InterPro" id="IPR036291">
    <property type="entry name" value="NAD(P)-bd_dom_sf"/>
</dbReference>
<dbReference type="Gene3D" id="3.40.50.720">
    <property type="entry name" value="NAD(P)-binding Rossmann-like Domain"/>
    <property type="match status" value="1"/>
</dbReference>
<sequence>MGGVAGVRPTEVVIIGAGTAGEYAAKSALGLGATVKVFDYSSHRLRAIQDHVGQRISTSFIEPKELSKSLMRCDVAIGALYHQGRMPNVVSEAMVTRMKSGSVVVDLSINHGGCFETSEMTTHENPT</sequence>